<dbReference type="InterPro" id="IPR036388">
    <property type="entry name" value="WH-like_DNA-bd_sf"/>
</dbReference>
<organism evidence="1">
    <name type="scientific">marine sediment metagenome</name>
    <dbReference type="NCBI Taxonomy" id="412755"/>
    <lineage>
        <taxon>unclassified sequences</taxon>
        <taxon>metagenomes</taxon>
        <taxon>ecological metagenomes</taxon>
    </lineage>
</organism>
<evidence type="ECO:0000313" key="1">
    <source>
        <dbReference type="EMBL" id="GAH32937.1"/>
    </source>
</evidence>
<dbReference type="AlphaFoldDB" id="X1EK04"/>
<comment type="caution">
    <text evidence="1">The sequence shown here is derived from an EMBL/GenBank/DDBJ whole genome shotgun (WGS) entry which is preliminary data.</text>
</comment>
<reference evidence="1" key="1">
    <citation type="journal article" date="2014" name="Front. Microbiol.">
        <title>High frequency of phylogenetically diverse reductive dehalogenase-homologous genes in deep subseafloor sedimentary metagenomes.</title>
        <authorList>
            <person name="Kawai M."/>
            <person name="Futagami T."/>
            <person name="Toyoda A."/>
            <person name="Takaki Y."/>
            <person name="Nishi S."/>
            <person name="Hori S."/>
            <person name="Arai W."/>
            <person name="Tsubouchi T."/>
            <person name="Morono Y."/>
            <person name="Uchiyama I."/>
            <person name="Ito T."/>
            <person name="Fujiyama A."/>
            <person name="Inagaki F."/>
            <person name="Takami H."/>
        </authorList>
    </citation>
    <scope>NUCLEOTIDE SEQUENCE</scope>
    <source>
        <strain evidence="1">Expedition CK06-06</strain>
    </source>
</reference>
<dbReference type="InterPro" id="IPR036390">
    <property type="entry name" value="WH_DNA-bd_sf"/>
</dbReference>
<dbReference type="SUPFAM" id="SSF46785">
    <property type="entry name" value="Winged helix' DNA-binding domain"/>
    <property type="match status" value="1"/>
</dbReference>
<dbReference type="EMBL" id="BARU01011751">
    <property type="protein sequence ID" value="GAH32937.1"/>
    <property type="molecule type" value="Genomic_DNA"/>
</dbReference>
<sequence>MCQDDVIEVLKANPGKEMYYLDILEKVDVNKSTLSHNLAALRKGNQINVRTETRMIAQKKREIYIYKWQ</sequence>
<name>X1EK04_9ZZZZ</name>
<proteinExistence type="predicted"/>
<protein>
    <recommendedName>
        <fullName evidence="2">HTH arsR-type domain-containing protein</fullName>
    </recommendedName>
</protein>
<gene>
    <name evidence="1" type="ORF">S03H2_21954</name>
</gene>
<dbReference type="Gene3D" id="1.10.10.10">
    <property type="entry name" value="Winged helix-like DNA-binding domain superfamily/Winged helix DNA-binding domain"/>
    <property type="match status" value="1"/>
</dbReference>
<evidence type="ECO:0008006" key="2">
    <source>
        <dbReference type="Google" id="ProtNLM"/>
    </source>
</evidence>
<accession>X1EK04</accession>